<evidence type="ECO:0000313" key="3">
    <source>
        <dbReference type="EMBL" id="WXB75147.1"/>
    </source>
</evidence>
<feature type="domain" description="Peptidoglycan binding-like" evidence="2">
    <location>
        <begin position="111"/>
        <end position="157"/>
    </location>
</feature>
<accession>A0ABZ2MDN9</accession>
<dbReference type="InterPro" id="IPR036366">
    <property type="entry name" value="PGBDSf"/>
</dbReference>
<proteinExistence type="predicted"/>
<organism evidence="3 4">
    <name type="scientific">Janibacter alittae</name>
    <dbReference type="NCBI Taxonomy" id="3115209"/>
    <lineage>
        <taxon>Bacteria</taxon>
        <taxon>Bacillati</taxon>
        <taxon>Actinomycetota</taxon>
        <taxon>Actinomycetes</taxon>
        <taxon>Micrococcales</taxon>
        <taxon>Intrasporangiaceae</taxon>
        <taxon>Janibacter</taxon>
    </lineage>
</organism>
<feature type="region of interest" description="Disordered" evidence="1">
    <location>
        <begin position="175"/>
        <end position="204"/>
    </location>
</feature>
<dbReference type="Proteomes" id="UP001382727">
    <property type="component" value="Chromosome"/>
</dbReference>
<protein>
    <submittedName>
        <fullName evidence="3">Peptidoglycan-binding domain-containing protein</fullName>
    </submittedName>
</protein>
<gene>
    <name evidence="3" type="ORF">V1351_09200</name>
</gene>
<dbReference type="InterPro" id="IPR002477">
    <property type="entry name" value="Peptidoglycan-bd-like"/>
</dbReference>
<dbReference type="RefSeq" id="WP_338747860.1">
    <property type="nucleotide sequence ID" value="NZ_CP144913.1"/>
</dbReference>
<evidence type="ECO:0000256" key="1">
    <source>
        <dbReference type="SAM" id="MobiDB-lite"/>
    </source>
</evidence>
<dbReference type="EMBL" id="CP144913">
    <property type="protein sequence ID" value="WXB75147.1"/>
    <property type="molecule type" value="Genomic_DNA"/>
</dbReference>
<sequence length="367" mass="37746">MAIVLVTGVALGWSGRELLLPPDPLPQGRDFSVVKADEGEVERSLNLNVSAQWSGGPEVINAADGVLTERAVEDGSTVGAGDVLYTMDLKPVIVAEGTVPAFRDLISGHEGADVQQLQALLVHAGVRDAEPTGTFDDATLAQLKEWQQQEDLPWTGTVPLGSMVFVPELPRAVAWGETPPAPTDQFGGPSSGEGGSESSATVGSRLAPGTVVARLLPKRPEFTMTIPANQLSMVERGTPVAIHAEDVAWRARVGRVGEPDQEGSAVAQVLPAKGKKSICGKQCHLVPINGGSLPTEVIAVPPTTGTVVPTAALVVGDDGSAAVVTEDGDQVEVQVKASAGGQAVVTGIDAGTRVRVPGQSDPAAVTP</sequence>
<keyword evidence="4" id="KW-1185">Reference proteome</keyword>
<dbReference type="SUPFAM" id="SSF47090">
    <property type="entry name" value="PGBD-like"/>
    <property type="match status" value="1"/>
</dbReference>
<dbReference type="InterPro" id="IPR036365">
    <property type="entry name" value="PGBD-like_sf"/>
</dbReference>
<reference evidence="3 4" key="1">
    <citation type="submission" date="2024-02" db="EMBL/GenBank/DDBJ databases">
        <title>Janibacter sp. nov., isolated from gut of marine sandworm.</title>
        <authorList>
            <person name="Kim B."/>
            <person name="Jun M.O."/>
            <person name="Shin N.-R."/>
        </authorList>
    </citation>
    <scope>NUCLEOTIDE SEQUENCE [LARGE SCALE GENOMIC DNA]</scope>
    <source>
        <strain evidence="3 4">A1S7</strain>
    </source>
</reference>
<evidence type="ECO:0000313" key="4">
    <source>
        <dbReference type="Proteomes" id="UP001382727"/>
    </source>
</evidence>
<evidence type="ECO:0000259" key="2">
    <source>
        <dbReference type="Pfam" id="PF01471"/>
    </source>
</evidence>
<dbReference type="Pfam" id="PF01471">
    <property type="entry name" value="PG_binding_1"/>
    <property type="match status" value="1"/>
</dbReference>
<dbReference type="Gene3D" id="1.10.101.10">
    <property type="entry name" value="PGBD-like superfamily/PGBD"/>
    <property type="match status" value="1"/>
</dbReference>
<name>A0ABZ2MDN9_9MICO</name>